<dbReference type="PANTHER" id="PTHR46289">
    <property type="entry name" value="52 KDA REPRESSOR OF THE INHIBITOR OF THE PROTEIN KINASE-LIKE PROTEIN-RELATED"/>
    <property type="match status" value="1"/>
</dbReference>
<dbReference type="SUPFAM" id="SSF53098">
    <property type="entry name" value="Ribonuclease H-like"/>
    <property type="match status" value="1"/>
</dbReference>
<sequence>MCINNNEEFENIFRNASELADVFGVVPTIPRCVGRQNHRENHAANSPEEYYRRMTFVPYIEEMSTSLSGRFLSHKNIIVGLQCIIPAYVVKFSFSDVEPPFNFYSDDLTTANIVMLKSNWDLWTIKWKNCKDELPKDAITALKKCEEILFPNMHILLKILATLPATTASVERSFSTLKRLKKYLRNSTGEDSLNGLALMLIHHSIS</sequence>
<dbReference type="InterPro" id="IPR052958">
    <property type="entry name" value="IFN-induced_PKR_regulator"/>
</dbReference>
<gene>
    <name evidence="2" type="ORF">PR048_015119</name>
</gene>
<proteinExistence type="predicted"/>
<dbReference type="InterPro" id="IPR012337">
    <property type="entry name" value="RNaseH-like_sf"/>
</dbReference>
<dbReference type="EMBL" id="JARBHB010000005">
    <property type="protein sequence ID" value="KAJ8883276.1"/>
    <property type="molecule type" value="Genomic_DNA"/>
</dbReference>
<evidence type="ECO:0000259" key="1">
    <source>
        <dbReference type="Pfam" id="PF05699"/>
    </source>
</evidence>
<evidence type="ECO:0000313" key="3">
    <source>
        <dbReference type="Proteomes" id="UP001159363"/>
    </source>
</evidence>
<dbReference type="PANTHER" id="PTHR46289:SF14">
    <property type="entry name" value="DUF4371 DOMAIN-CONTAINING PROTEIN"/>
    <property type="match status" value="1"/>
</dbReference>
<organism evidence="2 3">
    <name type="scientific">Dryococelus australis</name>
    <dbReference type="NCBI Taxonomy" id="614101"/>
    <lineage>
        <taxon>Eukaryota</taxon>
        <taxon>Metazoa</taxon>
        <taxon>Ecdysozoa</taxon>
        <taxon>Arthropoda</taxon>
        <taxon>Hexapoda</taxon>
        <taxon>Insecta</taxon>
        <taxon>Pterygota</taxon>
        <taxon>Neoptera</taxon>
        <taxon>Polyneoptera</taxon>
        <taxon>Phasmatodea</taxon>
        <taxon>Verophasmatodea</taxon>
        <taxon>Anareolatae</taxon>
        <taxon>Phasmatidae</taxon>
        <taxon>Eurycanthinae</taxon>
        <taxon>Dryococelus</taxon>
    </lineage>
</organism>
<reference evidence="2 3" key="1">
    <citation type="submission" date="2023-02" db="EMBL/GenBank/DDBJ databases">
        <title>LHISI_Scaffold_Assembly.</title>
        <authorList>
            <person name="Stuart O.P."/>
            <person name="Cleave R."/>
            <person name="Magrath M.J.L."/>
            <person name="Mikheyev A.S."/>
        </authorList>
    </citation>
    <scope>NUCLEOTIDE SEQUENCE [LARGE SCALE GENOMIC DNA]</scope>
    <source>
        <strain evidence="2">Daus_M_001</strain>
        <tissue evidence="2">Leg muscle</tissue>
    </source>
</reference>
<evidence type="ECO:0000313" key="2">
    <source>
        <dbReference type="EMBL" id="KAJ8883276.1"/>
    </source>
</evidence>
<dbReference type="Proteomes" id="UP001159363">
    <property type="component" value="Chromosome 4"/>
</dbReference>
<keyword evidence="3" id="KW-1185">Reference proteome</keyword>
<dbReference type="Pfam" id="PF05699">
    <property type="entry name" value="Dimer_Tnp_hAT"/>
    <property type="match status" value="1"/>
</dbReference>
<name>A0ABQ9HG33_9NEOP</name>
<accession>A0ABQ9HG33</accession>
<dbReference type="InterPro" id="IPR008906">
    <property type="entry name" value="HATC_C_dom"/>
</dbReference>
<feature type="domain" description="HAT C-terminal dimerisation" evidence="1">
    <location>
        <begin position="144"/>
        <end position="203"/>
    </location>
</feature>
<comment type="caution">
    <text evidence="2">The sequence shown here is derived from an EMBL/GenBank/DDBJ whole genome shotgun (WGS) entry which is preliminary data.</text>
</comment>
<protein>
    <recommendedName>
        <fullName evidence="1">HAT C-terminal dimerisation domain-containing protein</fullName>
    </recommendedName>
</protein>